<keyword evidence="1" id="KW-0812">Transmembrane</keyword>
<keyword evidence="3" id="KW-1185">Reference proteome</keyword>
<protein>
    <submittedName>
        <fullName evidence="2">Uncharacterized protein</fullName>
    </submittedName>
</protein>
<dbReference type="EMBL" id="CAKOFQ010007359">
    <property type="protein sequence ID" value="CAH1999231.1"/>
    <property type="molecule type" value="Genomic_DNA"/>
</dbReference>
<reference evidence="2" key="1">
    <citation type="submission" date="2022-03" db="EMBL/GenBank/DDBJ databases">
        <authorList>
            <person name="Sayadi A."/>
        </authorList>
    </citation>
    <scope>NUCLEOTIDE SEQUENCE</scope>
</reference>
<comment type="caution">
    <text evidence="2">The sequence shown here is derived from an EMBL/GenBank/DDBJ whole genome shotgun (WGS) entry which is preliminary data.</text>
</comment>
<keyword evidence="1" id="KW-0472">Membrane</keyword>
<feature type="transmembrane region" description="Helical" evidence="1">
    <location>
        <begin position="21"/>
        <end position="40"/>
    </location>
</feature>
<dbReference type="Proteomes" id="UP001152888">
    <property type="component" value="Unassembled WGS sequence"/>
</dbReference>
<dbReference type="AlphaFoldDB" id="A0A9P0PV37"/>
<organism evidence="2 3">
    <name type="scientific">Acanthoscelides obtectus</name>
    <name type="common">Bean weevil</name>
    <name type="synonym">Bruchus obtectus</name>
    <dbReference type="NCBI Taxonomy" id="200917"/>
    <lineage>
        <taxon>Eukaryota</taxon>
        <taxon>Metazoa</taxon>
        <taxon>Ecdysozoa</taxon>
        <taxon>Arthropoda</taxon>
        <taxon>Hexapoda</taxon>
        <taxon>Insecta</taxon>
        <taxon>Pterygota</taxon>
        <taxon>Neoptera</taxon>
        <taxon>Endopterygota</taxon>
        <taxon>Coleoptera</taxon>
        <taxon>Polyphaga</taxon>
        <taxon>Cucujiformia</taxon>
        <taxon>Chrysomeloidea</taxon>
        <taxon>Chrysomelidae</taxon>
        <taxon>Bruchinae</taxon>
        <taxon>Bruchini</taxon>
        <taxon>Acanthoscelides</taxon>
    </lineage>
</organism>
<sequence length="63" mass="7801">MQITTKCQLDRSPTQQRNEDCLFVYCLSFYQLITHCYKLLLINFWYQFYFIHCKCLSMYVILK</sequence>
<evidence type="ECO:0000313" key="3">
    <source>
        <dbReference type="Proteomes" id="UP001152888"/>
    </source>
</evidence>
<evidence type="ECO:0000256" key="1">
    <source>
        <dbReference type="SAM" id="Phobius"/>
    </source>
</evidence>
<keyword evidence="1" id="KW-1133">Transmembrane helix</keyword>
<proteinExistence type="predicted"/>
<gene>
    <name evidence="2" type="ORF">ACAOBT_LOCUS24874</name>
</gene>
<name>A0A9P0PV37_ACAOB</name>
<accession>A0A9P0PV37</accession>
<evidence type="ECO:0000313" key="2">
    <source>
        <dbReference type="EMBL" id="CAH1999231.1"/>
    </source>
</evidence>